<keyword evidence="2" id="KW-1185">Reference proteome</keyword>
<dbReference type="STRING" id="1236220.SAMN04488112_108164"/>
<sequence>MYRRTRELLTEEQRQLLMQLSPTLDEWELGAHYTLTEQDRIPTPTTD</sequence>
<proteinExistence type="predicted"/>
<gene>
    <name evidence="1" type="ORF">SAMN04488112_108164</name>
</gene>
<name>A0A1G6LWU3_9BACL</name>
<dbReference type="RefSeq" id="WP_425412197.1">
    <property type="nucleotide sequence ID" value="NZ_FMZA01000008.1"/>
</dbReference>
<evidence type="ECO:0000313" key="1">
    <source>
        <dbReference type="EMBL" id="SDC47758.1"/>
    </source>
</evidence>
<organism evidence="1 2">
    <name type="scientific">Melghirimyces thermohalophilus</name>
    <dbReference type="NCBI Taxonomy" id="1236220"/>
    <lineage>
        <taxon>Bacteria</taxon>
        <taxon>Bacillati</taxon>
        <taxon>Bacillota</taxon>
        <taxon>Bacilli</taxon>
        <taxon>Bacillales</taxon>
        <taxon>Thermoactinomycetaceae</taxon>
        <taxon>Melghirimyces</taxon>
    </lineage>
</organism>
<protein>
    <submittedName>
        <fullName evidence="1">Uncharacterized protein</fullName>
    </submittedName>
</protein>
<dbReference type="Proteomes" id="UP000199387">
    <property type="component" value="Unassembled WGS sequence"/>
</dbReference>
<dbReference type="EMBL" id="FMZA01000008">
    <property type="protein sequence ID" value="SDC47758.1"/>
    <property type="molecule type" value="Genomic_DNA"/>
</dbReference>
<accession>A0A1G6LWU3</accession>
<reference evidence="1 2" key="1">
    <citation type="submission" date="2016-10" db="EMBL/GenBank/DDBJ databases">
        <authorList>
            <person name="de Groot N.N."/>
        </authorList>
    </citation>
    <scope>NUCLEOTIDE SEQUENCE [LARGE SCALE GENOMIC DNA]</scope>
    <source>
        <strain evidence="1 2">DSM 45514</strain>
    </source>
</reference>
<evidence type="ECO:0000313" key="2">
    <source>
        <dbReference type="Proteomes" id="UP000199387"/>
    </source>
</evidence>
<dbReference type="AlphaFoldDB" id="A0A1G6LWU3"/>